<feature type="transmembrane region" description="Helical" evidence="7">
    <location>
        <begin position="110"/>
        <end position="127"/>
    </location>
</feature>
<evidence type="ECO:0000259" key="8">
    <source>
        <dbReference type="Pfam" id="PF00892"/>
    </source>
</evidence>
<sequence length="291" mass="29784">MSVSAAWGSAFPLMKDLIVRMPVADLLAERYGIAALVLVAARPGCLRGLSDGTWLTGALLGLLFGVGQTAQAVALHDLPSSVSGFAVGSYVVITPVLGLVLLGTRIQGRTWVAVALALAAMTVFTLLREAGGAAVSPPALAVTLLSAVLYSAHTLVLGSSAGARRDAYAVAVIQLGTIALMTGVLAVPDGLTLPRTPGDWLILGHLSVVACALGFLARSYGQLHVPPVPAAVLLSAQPLWVTALAVVLYGEPLTWSVFLGGGLIALAMLLVVLPGGLLRTARRRTGPAPPR</sequence>
<dbReference type="InterPro" id="IPR051258">
    <property type="entry name" value="Diverse_Substrate_Transporter"/>
</dbReference>
<evidence type="ECO:0000256" key="5">
    <source>
        <dbReference type="ARBA" id="ARBA00022989"/>
    </source>
</evidence>
<keyword evidence="5 7" id="KW-1133">Transmembrane helix</keyword>
<protein>
    <submittedName>
        <fullName evidence="9">Drug/metabolite transporter (DMT)-like permease</fullName>
    </submittedName>
</protein>
<feature type="transmembrane region" description="Helical" evidence="7">
    <location>
        <begin position="53"/>
        <end position="76"/>
    </location>
</feature>
<dbReference type="Proteomes" id="UP001230426">
    <property type="component" value="Unassembled WGS sequence"/>
</dbReference>
<evidence type="ECO:0000256" key="2">
    <source>
        <dbReference type="ARBA" id="ARBA00007362"/>
    </source>
</evidence>
<reference evidence="9 10" key="1">
    <citation type="submission" date="2023-07" db="EMBL/GenBank/DDBJ databases">
        <title>Sequencing the genomes of 1000 actinobacteria strains.</title>
        <authorList>
            <person name="Klenk H.-P."/>
        </authorList>
    </citation>
    <scope>NUCLEOTIDE SEQUENCE [LARGE SCALE GENOMIC DNA]</scope>
    <source>
        <strain evidence="9 10">DSM 44109</strain>
    </source>
</reference>
<evidence type="ECO:0000256" key="7">
    <source>
        <dbReference type="SAM" id="Phobius"/>
    </source>
</evidence>
<gene>
    <name evidence="9" type="ORF">J2S55_005800</name>
</gene>
<evidence type="ECO:0000256" key="1">
    <source>
        <dbReference type="ARBA" id="ARBA00004651"/>
    </source>
</evidence>
<evidence type="ECO:0000256" key="4">
    <source>
        <dbReference type="ARBA" id="ARBA00022692"/>
    </source>
</evidence>
<evidence type="ECO:0000256" key="3">
    <source>
        <dbReference type="ARBA" id="ARBA00022475"/>
    </source>
</evidence>
<name>A0ABT9RB98_9ACTN</name>
<feature type="transmembrane region" description="Helical" evidence="7">
    <location>
        <begin position="82"/>
        <end position="103"/>
    </location>
</feature>
<feature type="transmembrane region" description="Helical" evidence="7">
    <location>
        <begin position="230"/>
        <end position="249"/>
    </location>
</feature>
<dbReference type="InterPro" id="IPR037185">
    <property type="entry name" value="EmrE-like"/>
</dbReference>
<dbReference type="EMBL" id="JAUSRB010000002">
    <property type="protein sequence ID" value="MDP9866534.1"/>
    <property type="molecule type" value="Genomic_DNA"/>
</dbReference>
<keyword evidence="3" id="KW-1003">Cell membrane</keyword>
<accession>A0ABT9RB98</accession>
<dbReference type="SUPFAM" id="SSF103481">
    <property type="entry name" value="Multidrug resistance efflux transporter EmrE"/>
    <property type="match status" value="2"/>
</dbReference>
<comment type="similarity">
    <text evidence="2">Belongs to the EamA transporter family.</text>
</comment>
<feature type="domain" description="EamA" evidence="8">
    <location>
        <begin position="143"/>
        <end position="272"/>
    </location>
</feature>
<evidence type="ECO:0000313" key="10">
    <source>
        <dbReference type="Proteomes" id="UP001230426"/>
    </source>
</evidence>
<feature type="transmembrane region" description="Helical" evidence="7">
    <location>
        <begin position="168"/>
        <end position="188"/>
    </location>
</feature>
<dbReference type="InterPro" id="IPR000620">
    <property type="entry name" value="EamA_dom"/>
</dbReference>
<feature type="domain" description="EamA" evidence="8">
    <location>
        <begin position="3"/>
        <end position="124"/>
    </location>
</feature>
<comment type="caution">
    <text evidence="9">The sequence shown here is derived from an EMBL/GenBank/DDBJ whole genome shotgun (WGS) entry which is preliminary data.</text>
</comment>
<comment type="subcellular location">
    <subcellularLocation>
        <location evidence="1">Cell membrane</location>
        <topology evidence="1">Multi-pass membrane protein</topology>
    </subcellularLocation>
</comment>
<organism evidence="9 10">
    <name type="scientific">Streptosporangium brasiliense</name>
    <dbReference type="NCBI Taxonomy" id="47480"/>
    <lineage>
        <taxon>Bacteria</taxon>
        <taxon>Bacillati</taxon>
        <taxon>Actinomycetota</taxon>
        <taxon>Actinomycetes</taxon>
        <taxon>Streptosporangiales</taxon>
        <taxon>Streptosporangiaceae</taxon>
        <taxon>Streptosporangium</taxon>
    </lineage>
</organism>
<proteinExistence type="inferred from homology"/>
<feature type="transmembrane region" description="Helical" evidence="7">
    <location>
        <begin position="200"/>
        <end position="218"/>
    </location>
</feature>
<evidence type="ECO:0000313" key="9">
    <source>
        <dbReference type="EMBL" id="MDP9866534.1"/>
    </source>
</evidence>
<dbReference type="PANTHER" id="PTHR42920">
    <property type="entry name" value="OS03G0707200 PROTEIN-RELATED"/>
    <property type="match status" value="1"/>
</dbReference>
<keyword evidence="6 7" id="KW-0472">Membrane</keyword>
<keyword evidence="4 7" id="KW-0812">Transmembrane</keyword>
<dbReference type="Pfam" id="PF00892">
    <property type="entry name" value="EamA"/>
    <property type="match status" value="2"/>
</dbReference>
<feature type="transmembrane region" description="Helical" evidence="7">
    <location>
        <begin position="139"/>
        <end position="156"/>
    </location>
</feature>
<feature type="transmembrane region" description="Helical" evidence="7">
    <location>
        <begin position="255"/>
        <end position="278"/>
    </location>
</feature>
<keyword evidence="10" id="KW-1185">Reference proteome</keyword>
<dbReference type="PANTHER" id="PTHR42920:SF5">
    <property type="entry name" value="EAMA DOMAIN-CONTAINING PROTEIN"/>
    <property type="match status" value="1"/>
</dbReference>
<evidence type="ECO:0000256" key="6">
    <source>
        <dbReference type="ARBA" id="ARBA00023136"/>
    </source>
</evidence>